<evidence type="ECO:0000313" key="2">
    <source>
        <dbReference type="Proteomes" id="UP000251513"/>
    </source>
</evidence>
<evidence type="ECO:0000313" key="1">
    <source>
        <dbReference type="EMBL" id="PUE91572.1"/>
    </source>
</evidence>
<evidence type="ECO:0008006" key="3">
    <source>
        <dbReference type="Google" id="ProtNLM"/>
    </source>
</evidence>
<proteinExistence type="predicted"/>
<accession>A0AA44YZY5</accession>
<dbReference type="AlphaFoldDB" id="A0AA44YZY5"/>
<sequence>MMSVAQGFEEPSVSKSDVGDASAIAKLQHRRRDANLSLVSIRLQQAQRARAPLSILEKEKHLGSA</sequence>
<gene>
    <name evidence="1" type="ORF">C7T86_17110</name>
</gene>
<name>A0AA44YZY5_XANCM</name>
<dbReference type="Proteomes" id="UP000251513">
    <property type="component" value="Unassembled WGS sequence"/>
</dbReference>
<reference evidence="1 2" key="1">
    <citation type="submission" date="2018-03" db="EMBL/GenBank/DDBJ databases">
        <title>Sequencing of reference strains of Xanthomonas.</title>
        <authorList>
            <person name="Studholme D.J."/>
            <person name="Vicente J."/>
            <person name="Sarris P."/>
        </authorList>
    </citation>
    <scope>NUCLEOTIDE SEQUENCE [LARGE SCALE GENOMIC DNA]</scope>
    <source>
        <strain evidence="1 2">WHRI 5232</strain>
    </source>
</reference>
<dbReference type="EMBL" id="PYJH01000041">
    <property type="protein sequence ID" value="PUE91572.1"/>
    <property type="molecule type" value="Genomic_DNA"/>
</dbReference>
<comment type="caution">
    <text evidence="1">The sequence shown here is derived from an EMBL/GenBank/DDBJ whole genome shotgun (WGS) entry which is preliminary data.</text>
</comment>
<protein>
    <recommendedName>
        <fullName evidence="3">Transposase</fullName>
    </recommendedName>
</protein>
<organism evidence="1 2">
    <name type="scientific">Xanthomonas campestris pv. malvacearum</name>
    <dbReference type="NCBI Taxonomy" id="86040"/>
    <lineage>
        <taxon>Bacteria</taxon>
        <taxon>Pseudomonadati</taxon>
        <taxon>Pseudomonadota</taxon>
        <taxon>Gammaproteobacteria</taxon>
        <taxon>Lysobacterales</taxon>
        <taxon>Lysobacteraceae</taxon>
        <taxon>Xanthomonas</taxon>
    </lineage>
</organism>